<reference evidence="2 3" key="1">
    <citation type="journal article" date="2014" name="Curr. Biol.">
        <title>The genome of the clonal raider ant Cerapachys biroi.</title>
        <authorList>
            <person name="Oxley P.R."/>
            <person name="Ji L."/>
            <person name="Fetter-Pruneda I."/>
            <person name="McKenzie S.K."/>
            <person name="Li C."/>
            <person name="Hu H."/>
            <person name="Zhang G."/>
            <person name="Kronauer D.J."/>
        </authorList>
    </citation>
    <scope>NUCLEOTIDE SEQUENCE [LARGE SCALE GENOMIC DNA]</scope>
</reference>
<dbReference type="Proteomes" id="UP000053097">
    <property type="component" value="Unassembled WGS sequence"/>
</dbReference>
<dbReference type="AlphaFoldDB" id="A0A026VYI8"/>
<sequence length="265" mass="30586">MRVNKARQILSTQVSSSLKFLADHNGNEEYTTTAWFIEVVSKWFSLITSRNPQIALGNNGTQESYQNYNEGVQFLHAVIKLFQNLQIGFFKHTKSKKKKLITFPELNVPLSNVNDDIELNVLYYISGYILYSISKTSITCNKCLSSAGSISKVPNYTYAKLVKLRCYKANTLFFINDIVFQYFRDMENVIRSHLPYVSNVDLDLKSFFCFKIINVICTAIENCHNLSSKIMDRFIMFCMKMCNKKDSNNENYYSSKSMAMHLGVK</sequence>
<name>A0A026VYI8_OOCBI</name>
<protein>
    <recommendedName>
        <fullName evidence="1">Transposable element P transposase-like GTP-binding insertion domain-containing protein</fullName>
    </recommendedName>
</protein>
<gene>
    <name evidence="2" type="ORF">X777_13138</name>
</gene>
<evidence type="ECO:0000313" key="3">
    <source>
        <dbReference type="Proteomes" id="UP000053097"/>
    </source>
</evidence>
<organism evidence="2 3">
    <name type="scientific">Ooceraea biroi</name>
    <name type="common">Clonal raider ant</name>
    <name type="synonym">Cerapachys biroi</name>
    <dbReference type="NCBI Taxonomy" id="2015173"/>
    <lineage>
        <taxon>Eukaryota</taxon>
        <taxon>Metazoa</taxon>
        <taxon>Ecdysozoa</taxon>
        <taxon>Arthropoda</taxon>
        <taxon>Hexapoda</taxon>
        <taxon>Insecta</taxon>
        <taxon>Pterygota</taxon>
        <taxon>Neoptera</taxon>
        <taxon>Endopterygota</taxon>
        <taxon>Hymenoptera</taxon>
        <taxon>Apocrita</taxon>
        <taxon>Aculeata</taxon>
        <taxon>Formicoidea</taxon>
        <taxon>Formicidae</taxon>
        <taxon>Dorylinae</taxon>
        <taxon>Ooceraea</taxon>
    </lineage>
</organism>
<dbReference type="InterPro" id="IPR048366">
    <property type="entry name" value="TNP-like_GBD"/>
</dbReference>
<dbReference type="EMBL" id="KK107567">
    <property type="protein sequence ID" value="EZA48868.1"/>
    <property type="molecule type" value="Genomic_DNA"/>
</dbReference>
<feature type="domain" description="Transposable element P transposase-like GTP-binding insertion" evidence="1">
    <location>
        <begin position="1"/>
        <end position="52"/>
    </location>
</feature>
<accession>A0A026VYI8</accession>
<proteinExistence type="predicted"/>
<keyword evidence="3" id="KW-1185">Reference proteome</keyword>
<evidence type="ECO:0000259" key="1">
    <source>
        <dbReference type="Pfam" id="PF21788"/>
    </source>
</evidence>
<dbReference type="OMA" id="TAIENCH"/>
<dbReference type="Pfam" id="PF21788">
    <property type="entry name" value="TNP-like_GBD"/>
    <property type="match status" value="1"/>
</dbReference>
<evidence type="ECO:0000313" key="2">
    <source>
        <dbReference type="EMBL" id="EZA48868.1"/>
    </source>
</evidence>